<evidence type="ECO:0000259" key="2">
    <source>
        <dbReference type="PROSITE" id="PS50006"/>
    </source>
</evidence>
<dbReference type="Gene3D" id="2.60.200.20">
    <property type="match status" value="1"/>
</dbReference>
<proteinExistence type="predicted"/>
<evidence type="ECO:0000313" key="4">
    <source>
        <dbReference type="Proteomes" id="UP001303046"/>
    </source>
</evidence>
<reference evidence="3 4" key="1">
    <citation type="submission" date="2023-08" db="EMBL/GenBank/DDBJ databases">
        <title>A Necator americanus chromosomal reference genome.</title>
        <authorList>
            <person name="Ilik V."/>
            <person name="Petrzelkova K.J."/>
            <person name="Pardy F."/>
            <person name="Fuh T."/>
            <person name="Niatou-Singa F.S."/>
            <person name="Gouil Q."/>
            <person name="Baker L."/>
            <person name="Ritchie M.E."/>
            <person name="Jex A.R."/>
            <person name="Gazzola D."/>
            <person name="Li H."/>
            <person name="Toshio Fujiwara R."/>
            <person name="Zhan B."/>
            <person name="Aroian R.V."/>
            <person name="Pafco B."/>
            <person name="Schwarz E.M."/>
        </authorList>
    </citation>
    <scope>NUCLEOTIDE SEQUENCE [LARGE SCALE GENOMIC DNA]</scope>
    <source>
        <strain evidence="3 4">Aroian</strain>
        <tissue evidence="3">Whole animal</tissue>
    </source>
</reference>
<feature type="domain" description="FHA" evidence="2">
    <location>
        <begin position="41"/>
        <end position="93"/>
    </location>
</feature>
<organism evidence="3 4">
    <name type="scientific">Necator americanus</name>
    <name type="common">Human hookworm</name>
    <dbReference type="NCBI Taxonomy" id="51031"/>
    <lineage>
        <taxon>Eukaryota</taxon>
        <taxon>Metazoa</taxon>
        <taxon>Ecdysozoa</taxon>
        <taxon>Nematoda</taxon>
        <taxon>Chromadorea</taxon>
        <taxon>Rhabditida</taxon>
        <taxon>Rhabditina</taxon>
        <taxon>Rhabditomorpha</taxon>
        <taxon>Strongyloidea</taxon>
        <taxon>Ancylostomatidae</taxon>
        <taxon>Bunostominae</taxon>
        <taxon>Necator</taxon>
    </lineage>
</organism>
<comment type="caution">
    <text evidence="3">The sequence shown here is derived from an EMBL/GenBank/DDBJ whole genome shotgun (WGS) entry which is preliminary data.</text>
</comment>
<evidence type="ECO:0000256" key="1">
    <source>
        <dbReference type="SAM" id="MobiDB-lite"/>
    </source>
</evidence>
<dbReference type="InterPro" id="IPR000253">
    <property type="entry name" value="FHA_dom"/>
</dbReference>
<keyword evidence="4" id="KW-1185">Reference proteome</keyword>
<feature type="compositionally biased region" description="Polar residues" evidence="1">
    <location>
        <begin position="162"/>
        <end position="171"/>
    </location>
</feature>
<accession>A0ABR1CBC7</accession>
<feature type="region of interest" description="Disordered" evidence="1">
    <location>
        <begin position="145"/>
        <end position="171"/>
    </location>
</feature>
<dbReference type="Pfam" id="PF00498">
    <property type="entry name" value="FHA"/>
    <property type="match status" value="1"/>
</dbReference>
<dbReference type="CDD" id="cd00060">
    <property type="entry name" value="FHA"/>
    <property type="match status" value="1"/>
</dbReference>
<sequence length="506" mass="55295">MGNSVIFPEELILRYYAMECVQVLDKSGKVVYVFESFGSAVHIGRDQKKCAIALPVDAQGVSRVHGSLAWSGQGELTFSDTSTYGTLVDGTLVKATNKAVNDKSHILVGDVELIISFVPQTSTNTSSSNSSTAFLKGSSAKRKSVLTDSLSNEKKRSKLEPPQSQKISSFFQKGSNTTEYDTLMVLAEDTPRSQSSKSRKGATQNLIFFVSDSVEDPPDGKSTLSNIKTDNQSAAKHELSFLATAVPRRKKQCIFDVNKRNVSRQSLSVIVEDTQLKPTTCNEFNSKKATAKSVNVTCVADTCEQNSFSTSSCSLRAELMTSNAKTFENATSNVTEVDEGHVSSLPYRTERLSSKDVSEKSVLSVPVKKARVLDLFPSQEAHYVKLDDTANVSHEVAKDPDLSDILKVVSTGKQYDNSGDAEDSDEEKGLEIARVVSKLSQLVHYADIERVPKRPTISCDDSDHRAANFKRFKKARQGRFNTSLSSANISCLVAGNADLVDFRQLS</sequence>
<dbReference type="EMBL" id="JAVFWL010000002">
    <property type="protein sequence ID" value="KAK6735027.1"/>
    <property type="molecule type" value="Genomic_DNA"/>
</dbReference>
<gene>
    <name evidence="3" type="primary">Necator_chrII.g6101</name>
    <name evidence="3" type="ORF">RB195_018308</name>
</gene>
<name>A0ABR1CBC7_NECAM</name>
<protein>
    <recommendedName>
        <fullName evidence="2">FHA domain-containing protein</fullName>
    </recommendedName>
</protein>
<evidence type="ECO:0000313" key="3">
    <source>
        <dbReference type="EMBL" id="KAK6735027.1"/>
    </source>
</evidence>
<dbReference type="InterPro" id="IPR008984">
    <property type="entry name" value="SMAD_FHA_dom_sf"/>
</dbReference>
<dbReference type="Proteomes" id="UP001303046">
    <property type="component" value="Unassembled WGS sequence"/>
</dbReference>
<dbReference type="PROSITE" id="PS50006">
    <property type="entry name" value="FHA_DOMAIN"/>
    <property type="match status" value="1"/>
</dbReference>
<dbReference type="SUPFAM" id="SSF49879">
    <property type="entry name" value="SMAD/FHA domain"/>
    <property type="match status" value="1"/>
</dbReference>